<protein>
    <submittedName>
        <fullName evidence="8">Basic membrane protein A</fullName>
    </submittedName>
</protein>
<keyword evidence="9" id="KW-1185">Reference proteome</keyword>
<dbReference type="CDD" id="cd06354">
    <property type="entry name" value="PBP1_PrnA-like"/>
    <property type="match status" value="1"/>
</dbReference>
<dbReference type="PANTHER" id="PTHR34296">
    <property type="entry name" value="TRANSCRIPTIONAL ACTIVATOR PROTEIN MED"/>
    <property type="match status" value="1"/>
</dbReference>
<reference evidence="9" key="1">
    <citation type="submission" date="2016-10" db="EMBL/GenBank/DDBJ databases">
        <authorList>
            <person name="Varghese N."/>
            <person name="Submissions S."/>
        </authorList>
    </citation>
    <scope>NUCLEOTIDE SEQUENCE [LARGE SCALE GENOMIC DNA]</scope>
    <source>
        <strain evidence="9">DSM 7165</strain>
    </source>
</reference>
<evidence type="ECO:0000256" key="6">
    <source>
        <dbReference type="ARBA" id="ARBA00023288"/>
    </source>
</evidence>
<evidence type="ECO:0000256" key="1">
    <source>
        <dbReference type="ARBA" id="ARBA00004193"/>
    </source>
</evidence>
<accession>A0A1H6RND9</accession>
<dbReference type="OrthoDB" id="9784230at2"/>
<evidence type="ECO:0000313" key="8">
    <source>
        <dbReference type="EMBL" id="SEI52712.1"/>
    </source>
</evidence>
<feature type="domain" description="ABC transporter substrate-binding protein PnrA-like" evidence="7">
    <location>
        <begin position="52"/>
        <end position="322"/>
    </location>
</feature>
<sequence length="346" mass="38104">MLSMVAFLRLFVYCLWACVILPPLTHAEVFAHFRPLIVLDNQADSRNLQHEQILTGARRFNQEYGHGFAVLDVQQLDDTAMQTVEAYLRVGYSPVLFTGCRLRPLLEKLAPLYPHIKFGLFNAVVQAPNVQSVLFKDQEASFLIGILAGLTSKNQRLGIVGYTASKTNSNIGCGFAQGVAYVAPQAQVISVQATNTERGSISEPALLYQVQALTQAGTDVVFALAGQHTQEVLKALAQANIWSIAGPVNWNAASDFMLTSFIKRLDLATWRFLYQTYHTDWQAGQVALGVADKVLAWAHDQHNALLLSEPMLDALQSAQLQVITGELVIQDVRTLESCPVPIKTLP</sequence>
<dbReference type="AlphaFoldDB" id="A0A1H6RND9"/>
<comment type="similarity">
    <text evidence="2">Belongs to the BMP lipoprotein family.</text>
</comment>
<dbReference type="InterPro" id="IPR003760">
    <property type="entry name" value="PnrA-like"/>
</dbReference>
<keyword evidence="5" id="KW-0472">Membrane</keyword>
<dbReference type="GO" id="GO:0005886">
    <property type="term" value="C:plasma membrane"/>
    <property type="evidence" value="ECO:0007669"/>
    <property type="project" value="UniProtKB-SubCell"/>
</dbReference>
<evidence type="ECO:0000256" key="2">
    <source>
        <dbReference type="ARBA" id="ARBA00008610"/>
    </source>
</evidence>
<dbReference type="EMBL" id="FNYH01000003">
    <property type="protein sequence ID" value="SEI52712.1"/>
    <property type="molecule type" value="Genomic_DNA"/>
</dbReference>
<dbReference type="RefSeq" id="WP_093308858.1">
    <property type="nucleotide sequence ID" value="NZ_FNYH01000003.1"/>
</dbReference>
<dbReference type="SUPFAM" id="SSF53822">
    <property type="entry name" value="Periplasmic binding protein-like I"/>
    <property type="match status" value="1"/>
</dbReference>
<dbReference type="PANTHER" id="PTHR34296:SF2">
    <property type="entry name" value="ABC TRANSPORTER GUANOSINE-BINDING PROTEIN NUPN"/>
    <property type="match status" value="1"/>
</dbReference>
<evidence type="ECO:0000313" key="9">
    <source>
        <dbReference type="Proteomes" id="UP000242999"/>
    </source>
</evidence>
<evidence type="ECO:0000256" key="3">
    <source>
        <dbReference type="ARBA" id="ARBA00022475"/>
    </source>
</evidence>
<keyword evidence="6" id="KW-0449">Lipoprotein</keyword>
<dbReference type="InterPro" id="IPR050957">
    <property type="entry name" value="BMP_lipoprotein"/>
</dbReference>
<organism evidence="8 9">
    <name type="scientific">Allopseudospirillum japonicum</name>
    <dbReference type="NCBI Taxonomy" id="64971"/>
    <lineage>
        <taxon>Bacteria</taxon>
        <taxon>Pseudomonadati</taxon>
        <taxon>Pseudomonadota</taxon>
        <taxon>Gammaproteobacteria</taxon>
        <taxon>Oceanospirillales</taxon>
        <taxon>Oceanospirillaceae</taxon>
        <taxon>Allopseudospirillum</taxon>
    </lineage>
</organism>
<evidence type="ECO:0000256" key="5">
    <source>
        <dbReference type="ARBA" id="ARBA00023136"/>
    </source>
</evidence>
<dbReference type="Proteomes" id="UP000242999">
    <property type="component" value="Unassembled WGS sequence"/>
</dbReference>
<evidence type="ECO:0000259" key="7">
    <source>
        <dbReference type="Pfam" id="PF02608"/>
    </source>
</evidence>
<dbReference type="InterPro" id="IPR028082">
    <property type="entry name" value="Peripla_BP_I"/>
</dbReference>
<dbReference type="Gene3D" id="3.40.50.2300">
    <property type="match status" value="2"/>
</dbReference>
<evidence type="ECO:0000256" key="4">
    <source>
        <dbReference type="ARBA" id="ARBA00022729"/>
    </source>
</evidence>
<proteinExistence type="inferred from homology"/>
<keyword evidence="3" id="KW-1003">Cell membrane</keyword>
<gene>
    <name evidence="8" type="ORF">SAMN05421831_103208</name>
</gene>
<keyword evidence="4" id="KW-0732">Signal</keyword>
<dbReference type="STRING" id="64971.SAMN05421831_103208"/>
<comment type="subcellular location">
    <subcellularLocation>
        <location evidence="1">Cell membrane</location>
        <topology evidence="1">Lipid-anchor</topology>
    </subcellularLocation>
</comment>
<name>A0A1H6RND9_9GAMM</name>
<dbReference type="Pfam" id="PF02608">
    <property type="entry name" value="Bmp"/>
    <property type="match status" value="1"/>
</dbReference>